<dbReference type="SUPFAM" id="SSF54637">
    <property type="entry name" value="Thioesterase/thiol ester dehydrase-isomerase"/>
    <property type="match status" value="2"/>
</dbReference>
<organism evidence="4 5">
    <name type="scientific">Phytohabitans aurantiacus</name>
    <dbReference type="NCBI Taxonomy" id="3016789"/>
    <lineage>
        <taxon>Bacteria</taxon>
        <taxon>Bacillati</taxon>
        <taxon>Actinomycetota</taxon>
        <taxon>Actinomycetes</taxon>
        <taxon>Micromonosporales</taxon>
        <taxon>Micromonosporaceae</taxon>
    </lineage>
</organism>
<dbReference type="Pfam" id="PF01575">
    <property type="entry name" value="MaoC_dehydratas"/>
    <property type="match status" value="1"/>
</dbReference>
<sequence length="276" mass="29418">MPIDPAVAIGAELPGRDLSWTSTDVLLYHLALGAGASEMSYVYERDLRVLPTFAVVAATLRDTEPPPLDMPGVDVSLASALHGREELVIHQPLPVTGEAKSRSRIADVYDKGSAAIVVTETSTPYYTNRTSIFLRGEGAFGGDRGPKTAVAVPERTPDAEVLCRTWPEQPLWYRLLGDRNPLHADPDFAALAGFPRPIMHGLCTYGMVCKAVVDAMLDGDPSTVTGYGARFAGVVFPGETLRVRAWHADGGFAVTATVADRDDAPALSDALLTVSG</sequence>
<evidence type="ECO:0000313" key="4">
    <source>
        <dbReference type="EMBL" id="GLH99500.1"/>
    </source>
</evidence>
<dbReference type="Pfam" id="PF22622">
    <property type="entry name" value="MFE-2_hydrat-2_N"/>
    <property type="match status" value="1"/>
</dbReference>
<protein>
    <submittedName>
        <fullName evidence="4">3-alpha,7-alpha, 12-alpha-trihydroxy-5-beta-choles t-24-enoyl-CoA hydratase</fullName>
    </submittedName>
</protein>
<evidence type="ECO:0000259" key="3">
    <source>
        <dbReference type="Pfam" id="PF22622"/>
    </source>
</evidence>
<evidence type="ECO:0000313" key="5">
    <source>
        <dbReference type="Proteomes" id="UP001144280"/>
    </source>
</evidence>
<dbReference type="Gene3D" id="3.10.129.10">
    <property type="entry name" value="Hotdog Thioesterase"/>
    <property type="match status" value="2"/>
</dbReference>
<dbReference type="Proteomes" id="UP001144280">
    <property type="component" value="Unassembled WGS sequence"/>
</dbReference>
<comment type="similarity">
    <text evidence="1">Belongs to the enoyl-CoA hydratase/isomerase family.</text>
</comment>
<name>A0ABQ5QYZ3_9ACTN</name>
<dbReference type="InterPro" id="IPR054357">
    <property type="entry name" value="MFE-2_N"/>
</dbReference>
<feature type="domain" description="Peroxisomal multifunctional enzyme type 2-like N-terminal" evidence="3">
    <location>
        <begin position="20"/>
        <end position="133"/>
    </location>
</feature>
<dbReference type="PANTHER" id="PTHR13078:SF59">
    <property type="entry name" value="ENOYL-COA HYDRATASE CHSH3"/>
    <property type="match status" value="1"/>
</dbReference>
<dbReference type="EMBL" id="BSDI01000024">
    <property type="protein sequence ID" value="GLH99500.1"/>
    <property type="molecule type" value="Genomic_DNA"/>
</dbReference>
<dbReference type="InterPro" id="IPR002539">
    <property type="entry name" value="MaoC-like_dom"/>
</dbReference>
<comment type="caution">
    <text evidence="4">The sequence shown here is derived from an EMBL/GenBank/DDBJ whole genome shotgun (WGS) entry which is preliminary data.</text>
</comment>
<gene>
    <name evidence="4" type="ORF">Pa4123_47760</name>
</gene>
<dbReference type="RefSeq" id="WP_281899193.1">
    <property type="nucleotide sequence ID" value="NZ_BSDI01000024.1"/>
</dbReference>
<accession>A0ABQ5QYZ3</accession>
<evidence type="ECO:0000259" key="2">
    <source>
        <dbReference type="Pfam" id="PF01575"/>
    </source>
</evidence>
<dbReference type="InterPro" id="IPR029069">
    <property type="entry name" value="HotDog_dom_sf"/>
</dbReference>
<dbReference type="CDD" id="cd03448">
    <property type="entry name" value="HDE_HSD"/>
    <property type="match status" value="1"/>
</dbReference>
<dbReference type="PANTHER" id="PTHR13078">
    <property type="entry name" value="PEROXISOMAL MULTIFUNCTIONAL ENZYME TYPE 2-RELATED"/>
    <property type="match status" value="1"/>
</dbReference>
<keyword evidence="5" id="KW-1185">Reference proteome</keyword>
<evidence type="ECO:0000256" key="1">
    <source>
        <dbReference type="ARBA" id="ARBA00005254"/>
    </source>
</evidence>
<proteinExistence type="inferred from homology"/>
<reference evidence="4" key="1">
    <citation type="submission" date="2022-12" db="EMBL/GenBank/DDBJ databases">
        <title>New Phytohabitans aurantiacus sp. RD004123 nov., an actinomycete isolated from soil.</title>
        <authorList>
            <person name="Triningsih D.W."/>
            <person name="Harunari E."/>
            <person name="Igarashi Y."/>
        </authorList>
    </citation>
    <scope>NUCLEOTIDE SEQUENCE</scope>
    <source>
        <strain evidence="4">RD004123</strain>
    </source>
</reference>
<feature type="domain" description="MaoC-like" evidence="2">
    <location>
        <begin position="152"/>
        <end position="249"/>
    </location>
</feature>